<dbReference type="OrthoDB" id="310895at2759"/>
<dbReference type="InterPro" id="IPR016161">
    <property type="entry name" value="Ald_DH/histidinol_DH"/>
</dbReference>
<evidence type="ECO:0000256" key="2">
    <source>
        <dbReference type="ARBA" id="ARBA00024226"/>
    </source>
</evidence>
<protein>
    <recommendedName>
        <fullName evidence="2">aldehyde dehydrogenase (NAD(+))</fullName>
        <ecNumber evidence="2">1.2.1.3</ecNumber>
    </recommendedName>
</protein>
<evidence type="ECO:0000256" key="1">
    <source>
        <dbReference type="ARBA" id="ARBA00009986"/>
    </source>
</evidence>
<name>A0A177AAQ9_9PEZI</name>
<dbReference type="Gene3D" id="3.40.605.10">
    <property type="entry name" value="Aldehyde Dehydrogenase, Chain A, domain 1"/>
    <property type="match status" value="1"/>
</dbReference>
<dbReference type="GeneID" id="36289581"/>
<dbReference type="EC" id="1.2.1.3" evidence="2"/>
<accession>A0A177AAQ9</accession>
<evidence type="ECO:0000256" key="3">
    <source>
        <dbReference type="ARBA" id="ARBA00049194"/>
    </source>
</evidence>
<dbReference type="Proteomes" id="UP000077154">
    <property type="component" value="Unassembled WGS sequence"/>
</dbReference>
<gene>
    <name evidence="5" type="ORF">VC83_06522</name>
</gene>
<dbReference type="InterPro" id="IPR015590">
    <property type="entry name" value="Aldehyde_DH_dom"/>
</dbReference>
<dbReference type="SUPFAM" id="SSF53720">
    <property type="entry name" value="ALDH-like"/>
    <property type="match status" value="1"/>
</dbReference>
<comment type="catalytic activity">
    <reaction evidence="3">
        <text>an aldehyde + NAD(+) + H2O = a carboxylate + NADH + 2 H(+)</text>
        <dbReference type="Rhea" id="RHEA:16185"/>
        <dbReference type="ChEBI" id="CHEBI:15377"/>
        <dbReference type="ChEBI" id="CHEBI:15378"/>
        <dbReference type="ChEBI" id="CHEBI:17478"/>
        <dbReference type="ChEBI" id="CHEBI:29067"/>
        <dbReference type="ChEBI" id="CHEBI:57540"/>
        <dbReference type="ChEBI" id="CHEBI:57945"/>
        <dbReference type="EC" id="1.2.1.3"/>
    </reaction>
</comment>
<dbReference type="InterPro" id="IPR016162">
    <property type="entry name" value="Ald_DH_N"/>
</dbReference>
<comment type="similarity">
    <text evidence="1">Belongs to the aldehyde dehydrogenase family.</text>
</comment>
<evidence type="ECO:0000259" key="4">
    <source>
        <dbReference type="Pfam" id="PF00171"/>
    </source>
</evidence>
<dbReference type="GO" id="GO:0004029">
    <property type="term" value="F:aldehyde dehydrogenase (NAD+) activity"/>
    <property type="evidence" value="ECO:0007669"/>
    <property type="project" value="UniProtKB-EC"/>
</dbReference>
<proteinExistence type="inferred from homology"/>
<dbReference type="RefSeq" id="XP_024323636.1">
    <property type="nucleotide sequence ID" value="XM_024470119.1"/>
</dbReference>
<dbReference type="AlphaFoldDB" id="A0A177AAQ9"/>
<feature type="domain" description="Aldehyde dehydrogenase" evidence="4">
    <location>
        <begin position="28"/>
        <end position="91"/>
    </location>
</feature>
<dbReference type="EMBL" id="KV441397">
    <property type="protein sequence ID" value="OAF58351.1"/>
    <property type="molecule type" value="Genomic_DNA"/>
</dbReference>
<organism evidence="5">
    <name type="scientific">Pseudogymnoascus destructans</name>
    <dbReference type="NCBI Taxonomy" id="655981"/>
    <lineage>
        <taxon>Eukaryota</taxon>
        <taxon>Fungi</taxon>
        <taxon>Dikarya</taxon>
        <taxon>Ascomycota</taxon>
        <taxon>Pezizomycotina</taxon>
        <taxon>Leotiomycetes</taxon>
        <taxon>Thelebolales</taxon>
        <taxon>Thelebolaceae</taxon>
        <taxon>Pseudogymnoascus</taxon>
    </lineage>
</organism>
<dbReference type="Pfam" id="PF00171">
    <property type="entry name" value="Aldedh"/>
    <property type="match status" value="1"/>
</dbReference>
<dbReference type="PANTHER" id="PTHR11699">
    <property type="entry name" value="ALDEHYDE DEHYDROGENASE-RELATED"/>
    <property type="match status" value="1"/>
</dbReference>
<reference evidence="5" key="1">
    <citation type="submission" date="2016-03" db="EMBL/GenBank/DDBJ databases">
        <title>Updated assembly of Pseudogymnoascus destructans, the fungus causing white-nose syndrome of bats.</title>
        <authorList>
            <person name="Palmer J.M."/>
            <person name="Drees K.P."/>
            <person name="Foster J.T."/>
            <person name="Lindner D.L."/>
        </authorList>
    </citation>
    <scope>NUCLEOTIDE SEQUENCE [LARGE SCALE GENOMIC DNA]</scope>
    <source>
        <strain evidence="5">20631-21</strain>
    </source>
</reference>
<sequence>MTFNNQQNGLQADNPVRIETGPYINGEFVESSDKKTFKLYSPATHELLPEVYEASIEDTNQAVAAAKIAQPAWPKLSPIQRGEPIKLSMDILSDLCFGKCFDTLNSENKRDLILEAWRNLLRWF</sequence>
<evidence type="ECO:0000313" key="5">
    <source>
        <dbReference type="EMBL" id="OAF58351.1"/>
    </source>
</evidence>